<evidence type="ECO:0000313" key="2">
    <source>
        <dbReference type="Proteomes" id="UP001153332"/>
    </source>
</evidence>
<dbReference type="Proteomes" id="UP001153332">
    <property type="component" value="Unassembled WGS sequence"/>
</dbReference>
<dbReference type="EMBL" id="JAPUUL010001947">
    <property type="protein sequence ID" value="KAJ8126250.1"/>
    <property type="molecule type" value="Genomic_DNA"/>
</dbReference>
<organism evidence="1 2">
    <name type="scientific">Lasiodiplodia mahajangana</name>
    <dbReference type="NCBI Taxonomy" id="1108764"/>
    <lineage>
        <taxon>Eukaryota</taxon>
        <taxon>Fungi</taxon>
        <taxon>Dikarya</taxon>
        <taxon>Ascomycota</taxon>
        <taxon>Pezizomycotina</taxon>
        <taxon>Dothideomycetes</taxon>
        <taxon>Dothideomycetes incertae sedis</taxon>
        <taxon>Botryosphaeriales</taxon>
        <taxon>Botryosphaeriaceae</taxon>
        <taxon>Lasiodiplodia</taxon>
    </lineage>
</organism>
<gene>
    <name evidence="1" type="ORF">O1611_g7389</name>
</gene>
<keyword evidence="2" id="KW-1185">Reference proteome</keyword>
<proteinExistence type="predicted"/>
<reference evidence="1" key="1">
    <citation type="submission" date="2022-12" db="EMBL/GenBank/DDBJ databases">
        <title>Genome Sequence of Lasiodiplodia mahajangana.</title>
        <authorList>
            <person name="Buettner E."/>
        </authorList>
    </citation>
    <scope>NUCLEOTIDE SEQUENCE</scope>
    <source>
        <strain evidence="1">VT137</strain>
    </source>
</reference>
<name>A0ACC2JFR1_9PEZI</name>
<accession>A0ACC2JFR1</accession>
<sequence>MSLPSTYRHAIFPGVGQPLVVQETPLTMPASGEILVKVEACGVCFSDMYAQNNVMGGGFPFCPGHEIIGRVAAVGDGVTPWNAGDRVGGGWHGGHDGTCDACSKGWFQMCDNQVVNGETKVGGYGEYTILRSEATVRVPEHVDAAKYAPILCAGMTVFNYPAHVPY</sequence>
<comment type="caution">
    <text evidence="1">The sequence shown here is derived from an EMBL/GenBank/DDBJ whole genome shotgun (WGS) entry which is preliminary data.</text>
</comment>
<evidence type="ECO:0000313" key="1">
    <source>
        <dbReference type="EMBL" id="KAJ8126250.1"/>
    </source>
</evidence>
<protein>
    <submittedName>
        <fullName evidence="1">Uncharacterized protein</fullName>
    </submittedName>
</protein>